<dbReference type="eggNOG" id="COG3942">
    <property type="taxonomic scope" value="Bacteria"/>
</dbReference>
<evidence type="ECO:0000313" key="5">
    <source>
        <dbReference type="Proteomes" id="UP000029033"/>
    </source>
</evidence>
<dbReference type="SUPFAM" id="SSF54001">
    <property type="entry name" value="Cysteine proteinases"/>
    <property type="match status" value="1"/>
</dbReference>
<feature type="domain" description="Peptidase C51" evidence="3">
    <location>
        <begin position="218"/>
        <end position="348"/>
    </location>
</feature>
<dbReference type="Pfam" id="PF05257">
    <property type="entry name" value="CHAP"/>
    <property type="match status" value="1"/>
</dbReference>
<dbReference type="EC" id="3.5.1.28" evidence="4"/>
<dbReference type="STRING" id="158787.BSCA_1227"/>
<evidence type="ECO:0000256" key="1">
    <source>
        <dbReference type="SAM" id="MobiDB-lite"/>
    </source>
</evidence>
<evidence type="ECO:0000256" key="2">
    <source>
        <dbReference type="SAM" id="Phobius"/>
    </source>
</evidence>
<sequence length="349" mass="36616">MRHGAHKASQSSNKTIRTSRTLFAASRGSHRATAVAMMQPADGGAALLGIDQALADKLNEVAPQTRRAMRQAARAAERRSHIIASASLAALVGTAASTIALANPADTSRPLAQDPSTTTTQLQRVNTNVASRSESRTPLSELSSTVASDSGEADASQSGSDAADSSNASAASGQATDQTTNEGDWQLGDAGSTLNVNNVSRSNAHNPNVATLMDQDAGVVPDGFDPNHVTGENGGNAYPYGQCTWWVYQRRTEMGLPVGSYFGNGNMWADSARNLGYWVDNTPRHVGDMVVFQGGQFNADTTYGHVAIIEKINADGSIEISESNAKGLGVISSRTFSAADASQLQFVHY</sequence>
<keyword evidence="2" id="KW-1133">Transmembrane helix</keyword>
<evidence type="ECO:0000259" key="3">
    <source>
        <dbReference type="PROSITE" id="PS50911"/>
    </source>
</evidence>
<dbReference type="AlphaFoldDB" id="A0A087DK80"/>
<feature type="compositionally biased region" description="Polar residues" evidence="1">
    <location>
        <begin position="114"/>
        <end position="146"/>
    </location>
</feature>
<organism evidence="4 5">
    <name type="scientific">Bifidobacterium scardovii</name>
    <dbReference type="NCBI Taxonomy" id="158787"/>
    <lineage>
        <taxon>Bacteria</taxon>
        <taxon>Bacillati</taxon>
        <taxon>Actinomycetota</taxon>
        <taxon>Actinomycetes</taxon>
        <taxon>Bifidobacteriales</taxon>
        <taxon>Bifidobacteriaceae</taxon>
        <taxon>Bifidobacterium</taxon>
    </lineage>
</organism>
<accession>A0A087DK80</accession>
<evidence type="ECO:0000313" key="4">
    <source>
        <dbReference type="EMBL" id="KFI95930.1"/>
    </source>
</evidence>
<name>A0A087DK80_9BIFI</name>
<feature type="compositionally biased region" description="Polar residues" evidence="1">
    <location>
        <begin position="192"/>
        <end position="206"/>
    </location>
</feature>
<protein>
    <submittedName>
        <fullName evidence="4">Amidase</fullName>
        <ecNumber evidence="4">3.5.1.28</ecNumber>
    </submittedName>
</protein>
<dbReference type="PROSITE" id="PS50911">
    <property type="entry name" value="CHAP"/>
    <property type="match status" value="1"/>
</dbReference>
<keyword evidence="2" id="KW-0812">Transmembrane</keyword>
<comment type="caution">
    <text evidence="4">The sequence shown here is derived from an EMBL/GenBank/DDBJ whole genome shotgun (WGS) entry which is preliminary data.</text>
</comment>
<dbReference type="RefSeq" id="WP_033519869.1">
    <property type="nucleotide sequence ID" value="NZ_CAUPKV010000028.1"/>
</dbReference>
<dbReference type="InterPro" id="IPR038765">
    <property type="entry name" value="Papain-like_cys_pep_sf"/>
</dbReference>
<dbReference type="Gene3D" id="3.90.1720.10">
    <property type="entry name" value="endopeptidase domain like (from Nostoc punctiforme)"/>
    <property type="match status" value="1"/>
</dbReference>
<dbReference type="Proteomes" id="UP000029033">
    <property type="component" value="Unassembled WGS sequence"/>
</dbReference>
<feature type="transmembrane region" description="Helical" evidence="2">
    <location>
        <begin position="82"/>
        <end position="102"/>
    </location>
</feature>
<feature type="compositionally biased region" description="Low complexity" evidence="1">
    <location>
        <begin position="147"/>
        <end position="175"/>
    </location>
</feature>
<dbReference type="InterPro" id="IPR007921">
    <property type="entry name" value="CHAP_dom"/>
</dbReference>
<dbReference type="OrthoDB" id="3240061at2"/>
<dbReference type="GeneID" id="85165140"/>
<proteinExistence type="predicted"/>
<keyword evidence="4" id="KW-0378">Hydrolase</keyword>
<dbReference type="EMBL" id="JGZO01000001">
    <property type="protein sequence ID" value="KFI95930.1"/>
    <property type="molecule type" value="Genomic_DNA"/>
</dbReference>
<gene>
    <name evidence="4" type="ORF">BSCA_1227</name>
</gene>
<keyword evidence="2" id="KW-0472">Membrane</keyword>
<reference evidence="4 5" key="1">
    <citation type="submission" date="2014-03" db="EMBL/GenBank/DDBJ databases">
        <title>Genomics of Bifidobacteria.</title>
        <authorList>
            <person name="Ventura M."/>
            <person name="Milani C."/>
            <person name="Lugli G.A."/>
        </authorList>
    </citation>
    <scope>NUCLEOTIDE SEQUENCE [LARGE SCALE GENOMIC DNA]</scope>
    <source>
        <strain evidence="4 5">LMG 21589</strain>
    </source>
</reference>
<keyword evidence="5" id="KW-1185">Reference proteome</keyword>
<feature type="region of interest" description="Disordered" evidence="1">
    <location>
        <begin position="106"/>
        <end position="206"/>
    </location>
</feature>
<dbReference type="GO" id="GO:0008745">
    <property type="term" value="F:N-acetylmuramoyl-L-alanine amidase activity"/>
    <property type="evidence" value="ECO:0007669"/>
    <property type="project" value="UniProtKB-EC"/>
</dbReference>